<dbReference type="GeneID" id="44858125"/>
<protein>
    <submittedName>
        <fullName evidence="2">Uncharacterized protein</fullName>
    </submittedName>
</protein>
<keyword evidence="1" id="KW-0472">Membrane</keyword>
<feature type="transmembrane region" description="Helical" evidence="1">
    <location>
        <begin position="37"/>
        <end position="60"/>
    </location>
</feature>
<feature type="transmembrane region" description="Helical" evidence="1">
    <location>
        <begin position="66"/>
        <end position="84"/>
    </location>
</feature>
<keyword evidence="1" id="KW-0812">Transmembrane</keyword>
<accession>A0A830GPI6</accession>
<evidence type="ECO:0000313" key="2">
    <source>
        <dbReference type="EMBL" id="GGN97994.1"/>
    </source>
</evidence>
<organism evidence="2 3">
    <name type="scientific">Haloarcula pellucida</name>
    <dbReference type="NCBI Taxonomy" id="1427151"/>
    <lineage>
        <taxon>Archaea</taxon>
        <taxon>Methanobacteriati</taxon>
        <taxon>Methanobacteriota</taxon>
        <taxon>Stenosarchaea group</taxon>
        <taxon>Halobacteria</taxon>
        <taxon>Halobacteriales</taxon>
        <taxon>Haloarculaceae</taxon>
        <taxon>Haloarcula</taxon>
    </lineage>
</organism>
<dbReference type="Proteomes" id="UP000605784">
    <property type="component" value="Unassembled WGS sequence"/>
</dbReference>
<gene>
    <name evidence="2" type="ORF">GCM10009030_27900</name>
</gene>
<keyword evidence="1" id="KW-1133">Transmembrane helix</keyword>
<comment type="caution">
    <text evidence="2">The sequence shown here is derived from an EMBL/GenBank/DDBJ whole genome shotgun (WGS) entry which is preliminary data.</text>
</comment>
<dbReference type="AlphaFoldDB" id="A0A830GPI6"/>
<reference evidence="2" key="1">
    <citation type="journal article" date="2014" name="Int. J. Syst. Evol. Microbiol.">
        <title>Complete genome sequence of Corynebacterium casei LMG S-19264T (=DSM 44701T), isolated from a smear-ripened cheese.</title>
        <authorList>
            <consortium name="US DOE Joint Genome Institute (JGI-PGF)"/>
            <person name="Walter F."/>
            <person name="Albersmeier A."/>
            <person name="Kalinowski J."/>
            <person name="Ruckert C."/>
        </authorList>
    </citation>
    <scope>NUCLEOTIDE SEQUENCE</scope>
    <source>
        <strain evidence="2">JCM 17820</strain>
    </source>
</reference>
<dbReference type="RefSeq" id="WP_166971820.1">
    <property type="nucleotide sequence ID" value="NZ_BMOU01000004.1"/>
</dbReference>
<dbReference type="EMBL" id="BMOU01000004">
    <property type="protein sequence ID" value="GGN97994.1"/>
    <property type="molecule type" value="Genomic_DNA"/>
</dbReference>
<keyword evidence="3" id="KW-1185">Reference proteome</keyword>
<name>A0A830GPI6_9EURY</name>
<evidence type="ECO:0000313" key="3">
    <source>
        <dbReference type="Proteomes" id="UP000605784"/>
    </source>
</evidence>
<reference evidence="2" key="2">
    <citation type="submission" date="2020-09" db="EMBL/GenBank/DDBJ databases">
        <authorList>
            <person name="Sun Q."/>
            <person name="Ohkuma M."/>
        </authorList>
    </citation>
    <scope>NUCLEOTIDE SEQUENCE</scope>
    <source>
        <strain evidence="2">JCM 17820</strain>
    </source>
</reference>
<feature type="transmembrane region" description="Helical" evidence="1">
    <location>
        <begin position="6"/>
        <end position="25"/>
    </location>
</feature>
<evidence type="ECO:0000256" key="1">
    <source>
        <dbReference type="SAM" id="Phobius"/>
    </source>
</evidence>
<sequence length="95" mass="10577">MVTLLPFVVGVGFVVAAVGGLYEVTNYTETQRRRERRLVQAFTYGCLLVLALGLAATWVGFQNADLPFWLFASLSVAVVGVVFLQRRLRQRLDAD</sequence>
<proteinExistence type="predicted"/>